<reference evidence="3" key="1">
    <citation type="submission" date="2020-10" db="EMBL/GenBank/DDBJ databases">
        <authorList>
            <person name="Gilroy R."/>
        </authorList>
    </citation>
    <scope>NUCLEOTIDE SEQUENCE</scope>
    <source>
        <strain evidence="3">B1-15692</strain>
    </source>
</reference>
<dbReference type="CDD" id="cd16442">
    <property type="entry name" value="BPL"/>
    <property type="match status" value="1"/>
</dbReference>
<dbReference type="Gene3D" id="3.30.930.10">
    <property type="entry name" value="Bira Bifunctional Protein, Domain 2"/>
    <property type="match status" value="1"/>
</dbReference>
<dbReference type="EC" id="6.3.4.15" evidence="3"/>
<name>A0A9D9I6U3_9BACT</name>
<dbReference type="InterPro" id="IPR045864">
    <property type="entry name" value="aa-tRNA-synth_II/BPL/LPL"/>
</dbReference>
<dbReference type="Pfam" id="PF03099">
    <property type="entry name" value="BPL_LplA_LipB"/>
    <property type="match status" value="1"/>
</dbReference>
<dbReference type="PANTHER" id="PTHR12835:SF5">
    <property type="entry name" value="BIOTIN--PROTEIN LIGASE"/>
    <property type="match status" value="1"/>
</dbReference>
<evidence type="ECO:0000313" key="4">
    <source>
        <dbReference type="Proteomes" id="UP000823660"/>
    </source>
</evidence>
<dbReference type="GO" id="GO:0005737">
    <property type="term" value="C:cytoplasm"/>
    <property type="evidence" value="ECO:0007669"/>
    <property type="project" value="TreeGrafter"/>
</dbReference>
<dbReference type="SUPFAM" id="SSF55681">
    <property type="entry name" value="Class II aaRS and biotin synthetases"/>
    <property type="match status" value="1"/>
</dbReference>
<feature type="domain" description="BPL/LPL catalytic" evidence="2">
    <location>
        <begin position="2"/>
        <end position="184"/>
    </location>
</feature>
<dbReference type="PANTHER" id="PTHR12835">
    <property type="entry name" value="BIOTIN PROTEIN LIGASE"/>
    <property type="match status" value="1"/>
</dbReference>
<evidence type="ECO:0000313" key="3">
    <source>
        <dbReference type="EMBL" id="MBO8467046.1"/>
    </source>
</evidence>
<dbReference type="InterPro" id="IPR004143">
    <property type="entry name" value="BPL_LPL_catalytic"/>
</dbReference>
<organism evidence="3 4">
    <name type="scientific">Candidatus Cryptobacteroides faecipullorum</name>
    <dbReference type="NCBI Taxonomy" id="2840764"/>
    <lineage>
        <taxon>Bacteria</taxon>
        <taxon>Pseudomonadati</taxon>
        <taxon>Bacteroidota</taxon>
        <taxon>Bacteroidia</taxon>
        <taxon>Bacteroidales</taxon>
        <taxon>Candidatus Cryptobacteroides</taxon>
    </lineage>
</organism>
<protein>
    <submittedName>
        <fullName evidence="3">Biotin--[acetyl-CoA-carboxylase] ligase</fullName>
        <ecNumber evidence="3">6.3.4.15</ecNumber>
    </submittedName>
</protein>
<gene>
    <name evidence="3" type="ORF">IAB99_04690</name>
</gene>
<keyword evidence="1 3" id="KW-0436">Ligase</keyword>
<evidence type="ECO:0000256" key="1">
    <source>
        <dbReference type="ARBA" id="ARBA00022598"/>
    </source>
</evidence>
<comment type="caution">
    <text evidence="3">The sequence shown here is derived from an EMBL/GenBank/DDBJ whole genome shotgun (WGS) entry which is preliminary data.</text>
</comment>
<dbReference type="PROSITE" id="PS51733">
    <property type="entry name" value="BPL_LPL_CATALYTIC"/>
    <property type="match status" value="1"/>
</dbReference>
<evidence type="ECO:0000259" key="2">
    <source>
        <dbReference type="PROSITE" id="PS51733"/>
    </source>
</evidence>
<dbReference type="NCBIfam" id="TIGR00121">
    <property type="entry name" value="birA_ligase"/>
    <property type="match status" value="1"/>
</dbReference>
<sequence>MKNIADIIWYDTIDSTNDQAKRMLGTLSCPTAVAAREQTAGRGQRGNSWKSDAGSNLTFSLVLKPGAGLPENILPDCQFVISEAVALAVKDFLETEGIHAKIKWPNDIYVSDRKICGILIENTVNGGRLASSIIGVGLNLNQKNFPPEIPNPVSLSILTGKTYQADSILPGLAEAVLSRLAKAAEDSMELREAYIGAMYRKDIEARYVDTRTDMEFSGIIRGISDSALLLVELPDGRTEKFAFKEIAYVIS</sequence>
<dbReference type="GO" id="GO:0004077">
    <property type="term" value="F:biotin--[biotin carboxyl-carrier protein] ligase activity"/>
    <property type="evidence" value="ECO:0007669"/>
    <property type="project" value="UniProtKB-EC"/>
</dbReference>
<dbReference type="InterPro" id="IPR004408">
    <property type="entry name" value="Biotin_CoA_COase_ligase"/>
</dbReference>
<reference evidence="3" key="2">
    <citation type="journal article" date="2021" name="PeerJ">
        <title>Extensive microbial diversity within the chicken gut microbiome revealed by metagenomics and culture.</title>
        <authorList>
            <person name="Gilroy R."/>
            <person name="Ravi A."/>
            <person name="Getino M."/>
            <person name="Pursley I."/>
            <person name="Horton D.L."/>
            <person name="Alikhan N.F."/>
            <person name="Baker D."/>
            <person name="Gharbi K."/>
            <person name="Hall N."/>
            <person name="Watson M."/>
            <person name="Adriaenssens E.M."/>
            <person name="Foster-Nyarko E."/>
            <person name="Jarju S."/>
            <person name="Secka A."/>
            <person name="Antonio M."/>
            <person name="Oren A."/>
            <person name="Chaudhuri R.R."/>
            <person name="La Ragione R."/>
            <person name="Hildebrand F."/>
            <person name="Pallen M.J."/>
        </authorList>
    </citation>
    <scope>NUCLEOTIDE SEQUENCE</scope>
    <source>
        <strain evidence="3">B1-15692</strain>
    </source>
</reference>
<dbReference type="EMBL" id="JADIMH010000023">
    <property type="protein sequence ID" value="MBO8467046.1"/>
    <property type="molecule type" value="Genomic_DNA"/>
</dbReference>
<proteinExistence type="predicted"/>
<accession>A0A9D9I6U3</accession>
<dbReference type="Proteomes" id="UP000823660">
    <property type="component" value="Unassembled WGS sequence"/>
</dbReference>
<dbReference type="AlphaFoldDB" id="A0A9D9I6U3"/>